<dbReference type="OrthoDB" id="9983389at2759"/>
<dbReference type="InterPro" id="IPR007110">
    <property type="entry name" value="Ig-like_dom"/>
</dbReference>
<keyword evidence="1" id="KW-0472">Membrane</keyword>
<dbReference type="Gene3D" id="2.60.40.10">
    <property type="entry name" value="Immunoglobulins"/>
    <property type="match status" value="2"/>
</dbReference>
<reference evidence="4" key="2">
    <citation type="submission" date="2025-08" db="UniProtKB">
        <authorList>
            <consortium name="Ensembl"/>
        </authorList>
    </citation>
    <scope>IDENTIFICATION</scope>
</reference>
<dbReference type="Ensembl" id="ENSAMET00000003303.2">
    <property type="protein sequence ID" value="ENSAMEP00000003173.2"/>
    <property type="gene ID" value="ENSAMEG00000003021.2"/>
</dbReference>
<dbReference type="RefSeq" id="XP_011230507.2">
    <property type="nucleotide sequence ID" value="XM_011232205.3"/>
</dbReference>
<evidence type="ECO:0000256" key="1">
    <source>
        <dbReference type="SAM" id="Phobius"/>
    </source>
</evidence>
<dbReference type="CDD" id="cd00098">
    <property type="entry name" value="IgC1"/>
    <property type="match status" value="1"/>
</dbReference>
<feature type="domain" description="Ig-like" evidence="3">
    <location>
        <begin position="23"/>
        <end position="134"/>
    </location>
</feature>
<feature type="signal peptide" evidence="2">
    <location>
        <begin position="1"/>
        <end position="26"/>
    </location>
</feature>
<proteinExistence type="predicted"/>
<evidence type="ECO:0000313" key="5">
    <source>
        <dbReference type="Proteomes" id="UP000008912"/>
    </source>
</evidence>
<gene>
    <name evidence="4" type="primary">NCR3LG1</name>
</gene>
<dbReference type="PANTHER" id="PTHR45889">
    <property type="entry name" value="IG-LIKE DOMAIN-CONTAINING PROTEIN"/>
    <property type="match status" value="1"/>
</dbReference>
<dbReference type="PANTHER" id="PTHR45889:SF5">
    <property type="entry name" value="CELL ADHESION MOLECULE 3"/>
    <property type="match status" value="1"/>
</dbReference>
<reference evidence="4 5" key="1">
    <citation type="journal article" date="2010" name="Nature">
        <title>The sequence and de novo assembly of the giant panda genome.</title>
        <authorList>
            <person name="Li R."/>
            <person name="Fan W."/>
            <person name="Tian G."/>
            <person name="Zhu H."/>
            <person name="He L."/>
            <person name="Cai J."/>
            <person name="Huang Q."/>
            <person name="Cai Q."/>
            <person name="Li B."/>
            <person name="Bai Y."/>
            <person name="Zhang Z."/>
            <person name="Zhang Y."/>
            <person name="Wang W."/>
            <person name="Li J."/>
            <person name="Wei F."/>
            <person name="Li H."/>
            <person name="Jian M."/>
            <person name="Li J."/>
            <person name="Zhang Z."/>
            <person name="Nielsen R."/>
            <person name="Li D."/>
            <person name="Gu W."/>
            <person name="Yang Z."/>
            <person name="Xuan Z."/>
            <person name="Ryder O.A."/>
            <person name="Leung F.C."/>
            <person name="Zhou Y."/>
            <person name="Cao J."/>
            <person name="Sun X."/>
            <person name="Fu Y."/>
            <person name="Fang X."/>
            <person name="Guo X."/>
            <person name="Wang B."/>
            <person name="Hou R."/>
            <person name="Shen F."/>
            <person name="Mu B."/>
            <person name="Ni P."/>
            <person name="Lin R."/>
            <person name="Qian W."/>
            <person name="Wang G."/>
            <person name="Yu C."/>
            <person name="Nie W."/>
            <person name="Wang J."/>
            <person name="Wu Z."/>
            <person name="Liang H."/>
            <person name="Min J."/>
            <person name="Wu Q."/>
            <person name="Cheng S."/>
            <person name="Ruan J."/>
            <person name="Wang M."/>
            <person name="Shi Z."/>
            <person name="Wen M."/>
            <person name="Liu B."/>
            <person name="Ren X."/>
            <person name="Zheng H."/>
            <person name="Dong D."/>
            <person name="Cook K."/>
            <person name="Shan G."/>
            <person name="Zhang H."/>
            <person name="Kosiol C."/>
            <person name="Xie X."/>
            <person name="Lu Z."/>
            <person name="Zheng H."/>
            <person name="Li Y."/>
            <person name="Steiner C.C."/>
            <person name="Lam T.T."/>
            <person name="Lin S."/>
            <person name="Zhang Q."/>
            <person name="Li G."/>
            <person name="Tian J."/>
            <person name="Gong T."/>
            <person name="Liu H."/>
            <person name="Zhang D."/>
            <person name="Fang L."/>
            <person name="Ye C."/>
            <person name="Zhang J."/>
            <person name="Hu W."/>
            <person name="Xu A."/>
            <person name="Ren Y."/>
            <person name="Zhang G."/>
            <person name="Bruford M.W."/>
            <person name="Li Q."/>
            <person name="Ma L."/>
            <person name="Guo Y."/>
            <person name="An N."/>
            <person name="Hu Y."/>
            <person name="Zheng Y."/>
            <person name="Shi Y."/>
            <person name="Li Z."/>
            <person name="Liu Q."/>
            <person name="Chen Y."/>
            <person name="Zhao J."/>
            <person name="Qu N."/>
            <person name="Zhao S."/>
            <person name="Tian F."/>
            <person name="Wang X."/>
            <person name="Wang H."/>
            <person name="Xu L."/>
            <person name="Liu X."/>
            <person name="Vinar T."/>
            <person name="Wang Y."/>
            <person name="Lam T.W."/>
            <person name="Yiu S.M."/>
            <person name="Liu S."/>
            <person name="Zhang H."/>
            <person name="Li D."/>
            <person name="Huang Y."/>
            <person name="Wang X."/>
            <person name="Yang G."/>
            <person name="Jiang Z."/>
            <person name="Wang J."/>
            <person name="Qin N."/>
            <person name="Li L."/>
            <person name="Li J."/>
            <person name="Bolund L."/>
            <person name="Kristiansen K."/>
            <person name="Wong G.K."/>
            <person name="Olson M."/>
            <person name="Zhang X."/>
            <person name="Li S."/>
            <person name="Yang H."/>
            <person name="Wang J."/>
            <person name="Wang J."/>
        </authorList>
    </citation>
    <scope>NUCLEOTIDE SEQUENCE [LARGE SCALE GENOMIC DNA]</scope>
</reference>
<dbReference type="SUPFAM" id="SSF48726">
    <property type="entry name" value="Immunoglobulin"/>
    <property type="match status" value="2"/>
</dbReference>
<accession>G1L8F7</accession>
<keyword evidence="5" id="KW-1185">Reference proteome</keyword>
<feature type="domain" description="Ig-like" evidence="3">
    <location>
        <begin position="144"/>
        <end position="246"/>
    </location>
</feature>
<dbReference type="GO" id="GO:0042734">
    <property type="term" value="C:presynaptic membrane"/>
    <property type="evidence" value="ECO:0007669"/>
    <property type="project" value="TreeGrafter"/>
</dbReference>
<name>G1L8F7_AILME</name>
<dbReference type="PROSITE" id="PS50835">
    <property type="entry name" value="IG_LIKE"/>
    <property type="match status" value="2"/>
</dbReference>
<dbReference type="InParanoid" id="G1L8F7"/>
<feature type="transmembrane region" description="Helical" evidence="1">
    <location>
        <begin position="259"/>
        <end position="279"/>
    </location>
</feature>
<dbReference type="InterPro" id="IPR013783">
    <property type="entry name" value="Ig-like_fold"/>
</dbReference>
<dbReference type="GeneID" id="105240145"/>
<evidence type="ECO:0000256" key="2">
    <source>
        <dbReference type="SAM" id="SignalP"/>
    </source>
</evidence>
<dbReference type="Pfam" id="PF07654">
    <property type="entry name" value="C1-set"/>
    <property type="match status" value="1"/>
</dbReference>
<dbReference type="InterPro" id="IPR036179">
    <property type="entry name" value="Ig-like_dom_sf"/>
</dbReference>
<evidence type="ECO:0000259" key="3">
    <source>
        <dbReference type="PROSITE" id="PS50835"/>
    </source>
</evidence>
<keyword evidence="1" id="KW-1133">Transmembrane helix</keyword>
<dbReference type="InterPro" id="IPR003597">
    <property type="entry name" value="Ig_C1-set"/>
</dbReference>
<protein>
    <submittedName>
        <fullName evidence="4">Natural killer cell cytotoxicity receptor 3 ligand 1</fullName>
    </submittedName>
</protein>
<organism evidence="4 5">
    <name type="scientific">Ailuropoda melanoleuca</name>
    <name type="common">Giant panda</name>
    <dbReference type="NCBI Taxonomy" id="9646"/>
    <lineage>
        <taxon>Eukaryota</taxon>
        <taxon>Metazoa</taxon>
        <taxon>Chordata</taxon>
        <taxon>Craniata</taxon>
        <taxon>Vertebrata</taxon>
        <taxon>Euteleostomi</taxon>
        <taxon>Mammalia</taxon>
        <taxon>Eutheria</taxon>
        <taxon>Laurasiatheria</taxon>
        <taxon>Carnivora</taxon>
        <taxon>Caniformia</taxon>
        <taxon>Ursidae</taxon>
        <taxon>Ailuropoda</taxon>
    </lineage>
</organism>
<feature type="chain" id="PRO_5030170638" evidence="2">
    <location>
        <begin position="27"/>
        <end position="292"/>
    </location>
</feature>
<evidence type="ECO:0000313" key="4">
    <source>
        <dbReference type="Ensembl" id="ENSAMEP00000003173.2"/>
    </source>
</evidence>
<dbReference type="KEGG" id="aml:105240145"/>
<keyword evidence="2" id="KW-0732">Signal</keyword>
<dbReference type="SMART" id="SM00407">
    <property type="entry name" value="IGc1"/>
    <property type="match status" value="1"/>
</dbReference>
<dbReference type="SMART" id="SM00409">
    <property type="entry name" value="IG"/>
    <property type="match status" value="2"/>
</dbReference>
<dbReference type="HOGENOM" id="CLU_074121_0_0_1"/>
<dbReference type="CTD" id="374383"/>
<keyword evidence="1" id="KW-0812">Transmembrane</keyword>
<reference evidence="4" key="3">
    <citation type="submission" date="2025-09" db="UniProtKB">
        <authorList>
            <consortium name="Ensembl"/>
        </authorList>
    </citation>
    <scope>IDENTIFICATION</scope>
</reference>
<dbReference type="GeneTree" id="ENSGT00940000163348"/>
<dbReference type="AlphaFoldDB" id="G1L8F7"/>
<sequence>MAHWRLLRLGFVPLLLALWRWPPSTGSLQVEMAGETQTVLLNDNATIVCKVQGHRHLDITIMGITWFWKNQMSATEVILFQFFGAHRKIVRPGASVPLSRLERGDASLQLPGVQLWEAGEYRCEVVITPHKAVGRVRLEVMAYPVSSLFPEQATVKENAEQLISCVASGFYPMNITITWKKWTQEDPWYAEVSEDVFTNSITENEDGMCNVTSFLRLKPSLEDNMTIYQCVVWHKSLPTSQRLNFTLTVIEPEKTTYTWVYIFVSAGILIFVLILYVSWKQVLRRTNPYSLS</sequence>
<dbReference type="GO" id="GO:0007156">
    <property type="term" value="P:homophilic cell adhesion via plasma membrane adhesion molecules"/>
    <property type="evidence" value="ECO:0007669"/>
    <property type="project" value="TreeGrafter"/>
</dbReference>
<dbReference type="eggNOG" id="KOG3866">
    <property type="taxonomic scope" value="Eukaryota"/>
</dbReference>
<dbReference type="Proteomes" id="UP000008912">
    <property type="component" value="Unassembled WGS sequence"/>
</dbReference>
<dbReference type="InterPro" id="IPR003599">
    <property type="entry name" value="Ig_sub"/>
</dbReference>